<reference evidence="1 2" key="1">
    <citation type="submission" date="2016-10" db="EMBL/GenBank/DDBJ databases">
        <authorList>
            <person name="de Groot N.N."/>
        </authorList>
    </citation>
    <scope>NUCLEOTIDE SEQUENCE [LARGE SCALE GENOMIC DNA]</scope>
    <source>
        <strain evidence="1 2">DSM 797</strain>
    </source>
</reference>
<gene>
    <name evidence="1" type="ORF">SAMN04515677_1145</name>
</gene>
<protein>
    <submittedName>
        <fullName evidence="1">Uncharacterized protein</fullName>
    </submittedName>
</protein>
<evidence type="ECO:0000313" key="2">
    <source>
        <dbReference type="Proteomes" id="UP000199068"/>
    </source>
</evidence>
<name>A0A1G9TXA3_9FIRM</name>
<dbReference type="AlphaFoldDB" id="A0A1G9TXA3"/>
<accession>A0A1G9TXA3</accession>
<dbReference type="Proteomes" id="UP000199068">
    <property type="component" value="Unassembled WGS sequence"/>
</dbReference>
<dbReference type="RefSeq" id="WP_170139130.1">
    <property type="nucleotide sequence ID" value="NZ_FNGW01000014.1"/>
</dbReference>
<organism evidence="1 2">
    <name type="scientific">Romboutsia lituseburensis DSM 797</name>
    <dbReference type="NCBI Taxonomy" id="1121325"/>
    <lineage>
        <taxon>Bacteria</taxon>
        <taxon>Bacillati</taxon>
        <taxon>Bacillota</taxon>
        <taxon>Clostridia</taxon>
        <taxon>Peptostreptococcales</taxon>
        <taxon>Peptostreptococcaceae</taxon>
        <taxon>Romboutsia</taxon>
    </lineage>
</organism>
<sequence>MAIKVTLSFKENNVNDLMLHDFLESESETIGKSAYMKSLLKEKFDQKQSIKDE</sequence>
<keyword evidence="2" id="KW-1185">Reference proteome</keyword>
<evidence type="ECO:0000313" key="1">
    <source>
        <dbReference type="EMBL" id="SDM52317.1"/>
    </source>
</evidence>
<dbReference type="EMBL" id="FNGW01000014">
    <property type="protein sequence ID" value="SDM52317.1"/>
    <property type="molecule type" value="Genomic_DNA"/>
</dbReference>
<proteinExistence type="predicted"/>